<keyword evidence="5" id="KW-0699">rRNA-binding</keyword>
<dbReference type="HAMAP" id="MF_00362">
    <property type="entry name" value="Ribosomal_uL10"/>
    <property type="match status" value="1"/>
</dbReference>
<dbReference type="NCBIfam" id="NF000955">
    <property type="entry name" value="PRK00099.1-1"/>
    <property type="match status" value="1"/>
</dbReference>
<comment type="subunit">
    <text evidence="5">Part of the ribosomal stalk of the 50S ribosomal subunit. The N-terminus interacts with L11 and the large rRNA to form the base of the stalk. The C-terminus forms an elongated spine to which L12 dimers bind in a sequential fashion forming a multimeric L10(L12)X complex.</text>
</comment>
<evidence type="ECO:0000256" key="5">
    <source>
        <dbReference type="HAMAP-Rule" id="MF_00362"/>
    </source>
</evidence>
<dbReference type="RefSeq" id="WP_169698185.1">
    <property type="nucleotide sequence ID" value="NZ_LS974202.1"/>
</dbReference>
<dbReference type="Proteomes" id="UP000250796">
    <property type="component" value="Chromosome MESINF"/>
</dbReference>
<dbReference type="CDD" id="cd05797">
    <property type="entry name" value="Ribosomal_L10"/>
    <property type="match status" value="1"/>
</dbReference>
<dbReference type="KEGG" id="minf:MESINF_0293"/>
<sequence>MLTRARKEEIVQDLTDRYKRASLILFAEYKGMKVDAITQFRDKLYENYGDKARFSVTKNTLVRLALNNAGYKESEWVETVSSTTAVLTIDDEDPVSALRIMIDFNKGNKILPIIKGGYLERGFFRGDQAIELSKLPSRNQLIAMVVGGFAAPITGLVYTLNGVLTKFLYALNAIKDKKAE</sequence>
<organism evidence="7 8">
    <name type="scientific">Mesotoga infera</name>
    <dbReference type="NCBI Taxonomy" id="1236046"/>
    <lineage>
        <taxon>Bacteria</taxon>
        <taxon>Thermotogati</taxon>
        <taxon>Thermotogota</taxon>
        <taxon>Thermotogae</taxon>
        <taxon>Kosmotogales</taxon>
        <taxon>Kosmotogaceae</taxon>
        <taxon>Mesotoga</taxon>
    </lineage>
</organism>
<dbReference type="GO" id="GO:1990904">
    <property type="term" value="C:ribonucleoprotein complex"/>
    <property type="evidence" value="ECO:0007669"/>
    <property type="project" value="UniProtKB-KW"/>
</dbReference>
<comment type="similarity">
    <text evidence="1 5">Belongs to the universal ribosomal protein uL10 family.</text>
</comment>
<gene>
    <name evidence="5 7" type="primary">rplJ</name>
    <name evidence="7" type="ORF">MESINF_0293</name>
</gene>
<dbReference type="EMBL" id="LS974202">
    <property type="protein sequence ID" value="SSC11742.1"/>
    <property type="molecule type" value="Genomic_DNA"/>
</dbReference>
<dbReference type="PANTHER" id="PTHR11560">
    <property type="entry name" value="39S RIBOSOMAL PROTEIN L10, MITOCHONDRIAL"/>
    <property type="match status" value="1"/>
</dbReference>
<dbReference type="InterPro" id="IPR022973">
    <property type="entry name" value="Ribosomal_uL10_bac"/>
</dbReference>
<evidence type="ECO:0000256" key="2">
    <source>
        <dbReference type="ARBA" id="ARBA00022980"/>
    </source>
</evidence>
<keyword evidence="6" id="KW-0472">Membrane</keyword>
<accession>A0A7Z7PN26</accession>
<comment type="function">
    <text evidence="5">Forms part of the ribosomal stalk, playing a central role in the interaction of the ribosome with GTP-bound translation factors.</text>
</comment>
<dbReference type="Pfam" id="PF00466">
    <property type="entry name" value="Ribosomal_L10"/>
    <property type="match status" value="1"/>
</dbReference>
<keyword evidence="5" id="KW-0694">RNA-binding</keyword>
<evidence type="ECO:0000313" key="8">
    <source>
        <dbReference type="Proteomes" id="UP000250796"/>
    </source>
</evidence>
<dbReference type="InterPro" id="IPR047865">
    <property type="entry name" value="Ribosomal_uL10_bac_type"/>
</dbReference>
<dbReference type="GO" id="GO:0070180">
    <property type="term" value="F:large ribosomal subunit rRNA binding"/>
    <property type="evidence" value="ECO:0007669"/>
    <property type="project" value="UniProtKB-UniRule"/>
</dbReference>
<keyword evidence="6" id="KW-0812">Transmembrane</keyword>
<reference evidence="7 8" key="1">
    <citation type="submission" date="2017-01" db="EMBL/GenBank/DDBJ databases">
        <authorList>
            <person name="Erauso G."/>
        </authorList>
    </citation>
    <scope>NUCLEOTIDE SEQUENCE [LARGE SCALE GENOMIC DNA]</scope>
    <source>
        <strain evidence="7">MESINF1</strain>
    </source>
</reference>
<dbReference type="Gene3D" id="6.10.250.290">
    <property type="match status" value="1"/>
</dbReference>
<evidence type="ECO:0000313" key="7">
    <source>
        <dbReference type="EMBL" id="SSC11742.1"/>
    </source>
</evidence>
<dbReference type="InterPro" id="IPR001790">
    <property type="entry name" value="Ribosomal_uL10"/>
</dbReference>
<keyword evidence="6" id="KW-1133">Transmembrane helix</keyword>
<dbReference type="GO" id="GO:0006412">
    <property type="term" value="P:translation"/>
    <property type="evidence" value="ECO:0007669"/>
    <property type="project" value="UniProtKB-UniRule"/>
</dbReference>
<evidence type="ECO:0000256" key="4">
    <source>
        <dbReference type="ARBA" id="ARBA00035202"/>
    </source>
</evidence>
<dbReference type="GO" id="GO:0005840">
    <property type="term" value="C:ribosome"/>
    <property type="evidence" value="ECO:0007669"/>
    <property type="project" value="UniProtKB-KW"/>
</dbReference>
<dbReference type="InterPro" id="IPR043141">
    <property type="entry name" value="Ribosomal_uL10-like_sf"/>
</dbReference>
<evidence type="ECO:0000256" key="3">
    <source>
        <dbReference type="ARBA" id="ARBA00023274"/>
    </source>
</evidence>
<evidence type="ECO:0000256" key="6">
    <source>
        <dbReference type="SAM" id="Phobius"/>
    </source>
</evidence>
<protein>
    <recommendedName>
        <fullName evidence="4 5">Large ribosomal subunit protein uL10</fullName>
    </recommendedName>
</protein>
<keyword evidence="8" id="KW-1185">Reference proteome</keyword>
<proteinExistence type="inferred from homology"/>
<dbReference type="SUPFAM" id="SSF160369">
    <property type="entry name" value="Ribosomal protein L10-like"/>
    <property type="match status" value="1"/>
</dbReference>
<dbReference type="Gene3D" id="3.30.70.1730">
    <property type="match status" value="1"/>
</dbReference>
<keyword evidence="3 5" id="KW-0687">Ribonucleoprotein</keyword>
<dbReference type="AlphaFoldDB" id="A0A7Z7PN26"/>
<keyword evidence="2 5" id="KW-0689">Ribosomal protein</keyword>
<evidence type="ECO:0000256" key="1">
    <source>
        <dbReference type="ARBA" id="ARBA00008889"/>
    </source>
</evidence>
<feature type="transmembrane region" description="Helical" evidence="6">
    <location>
        <begin position="141"/>
        <end position="160"/>
    </location>
</feature>
<name>A0A7Z7PN26_9BACT</name>